<proteinExistence type="predicted"/>
<accession>A0A3D3RD65</accession>
<protein>
    <submittedName>
        <fullName evidence="4">Oxidoreductase</fullName>
    </submittedName>
</protein>
<dbReference type="Gene3D" id="3.30.360.10">
    <property type="entry name" value="Dihydrodipicolinate Reductase, domain 2"/>
    <property type="match status" value="1"/>
</dbReference>
<dbReference type="PANTHER" id="PTHR43818">
    <property type="entry name" value="BCDNA.GH03377"/>
    <property type="match status" value="1"/>
</dbReference>
<evidence type="ECO:0000259" key="2">
    <source>
        <dbReference type="Pfam" id="PF01408"/>
    </source>
</evidence>
<dbReference type="AlphaFoldDB" id="A0A3D3RD65"/>
<feature type="domain" description="Gfo/Idh/MocA-like oxidoreductase N-terminal" evidence="2">
    <location>
        <begin position="57"/>
        <end position="182"/>
    </location>
</feature>
<dbReference type="InterPro" id="IPR006311">
    <property type="entry name" value="TAT_signal"/>
</dbReference>
<gene>
    <name evidence="4" type="ORF">DIT97_24595</name>
</gene>
<dbReference type="SUPFAM" id="SSF51735">
    <property type="entry name" value="NAD(P)-binding Rossmann-fold domains"/>
    <property type="match status" value="1"/>
</dbReference>
<evidence type="ECO:0000259" key="3">
    <source>
        <dbReference type="Pfam" id="PF22725"/>
    </source>
</evidence>
<dbReference type="Pfam" id="PF01408">
    <property type="entry name" value="GFO_IDH_MocA"/>
    <property type="match status" value="1"/>
</dbReference>
<sequence>MNTDRPQSSPSTTRREFIKNGTAAVAAASSLSSVAFAGSAPLTALQSSLFAGGSDVIRVGLVGCGGRGTGAAAQALAAAPNAKLVAMGDTFYDHLDKSFQNLKKNPVAEQVQVDADHKFVGFDSYQKVIDCVDVVLLTTPPHFRPMQLRAAIEAGKHVFAEKPVAVDAPGVRSVLETCKLAKQKNLSIVSGLCWRYHEGMRETFKQIHDGAVGDVMAIQCSYNTRGLWMFERQPEWSDMEWQMRNWLYFTWLSGDFNTEQHVHSLDKMAWTMKDQTPLACSGTGGRQTRTGKEYGNVFDHFAIVYEYPNGVKGFSRCRQQDGCAVDVSDHVFGTKGRVDVFKHRIYDPKGEKTWDFRGKSKNMYQVEHDEFFASIRSGEPINNGDYMTKSTMLAIMGRMAAYTGKSITWDEAMNSKEDLTPASYEWGPIPVPPVAMPGITAFK</sequence>
<feature type="chain" id="PRO_5017661402" evidence="1">
    <location>
        <begin position="38"/>
        <end position="443"/>
    </location>
</feature>
<dbReference type="SUPFAM" id="SSF55347">
    <property type="entry name" value="Glyceraldehyde-3-phosphate dehydrogenase-like, C-terminal domain"/>
    <property type="match status" value="1"/>
</dbReference>
<dbReference type="PANTHER" id="PTHR43818:SF5">
    <property type="entry name" value="OXIDOREDUCTASE FAMILY PROTEIN"/>
    <property type="match status" value="1"/>
</dbReference>
<dbReference type="Proteomes" id="UP000263642">
    <property type="component" value="Unassembled WGS sequence"/>
</dbReference>
<evidence type="ECO:0000313" key="5">
    <source>
        <dbReference type="Proteomes" id="UP000263642"/>
    </source>
</evidence>
<dbReference type="InterPro" id="IPR036291">
    <property type="entry name" value="NAD(P)-bd_dom_sf"/>
</dbReference>
<dbReference type="Gene3D" id="3.40.50.720">
    <property type="entry name" value="NAD(P)-binding Rossmann-like Domain"/>
    <property type="match status" value="1"/>
</dbReference>
<evidence type="ECO:0000256" key="1">
    <source>
        <dbReference type="SAM" id="SignalP"/>
    </source>
</evidence>
<evidence type="ECO:0000313" key="4">
    <source>
        <dbReference type="EMBL" id="HCO26048.1"/>
    </source>
</evidence>
<name>A0A3D3RD65_9PLAN</name>
<reference evidence="4 5" key="1">
    <citation type="journal article" date="2018" name="Nat. Biotechnol.">
        <title>A standardized bacterial taxonomy based on genome phylogeny substantially revises the tree of life.</title>
        <authorList>
            <person name="Parks D.H."/>
            <person name="Chuvochina M."/>
            <person name="Waite D.W."/>
            <person name="Rinke C."/>
            <person name="Skarshewski A."/>
            <person name="Chaumeil P.A."/>
            <person name="Hugenholtz P."/>
        </authorList>
    </citation>
    <scope>NUCLEOTIDE SEQUENCE [LARGE SCALE GENOMIC DNA]</scope>
    <source>
        <strain evidence="4">UBA9375</strain>
    </source>
</reference>
<dbReference type="PROSITE" id="PS51318">
    <property type="entry name" value="TAT"/>
    <property type="match status" value="1"/>
</dbReference>
<organism evidence="4 5">
    <name type="scientific">Gimesia maris</name>
    <dbReference type="NCBI Taxonomy" id="122"/>
    <lineage>
        <taxon>Bacteria</taxon>
        <taxon>Pseudomonadati</taxon>
        <taxon>Planctomycetota</taxon>
        <taxon>Planctomycetia</taxon>
        <taxon>Planctomycetales</taxon>
        <taxon>Planctomycetaceae</taxon>
        <taxon>Gimesia</taxon>
    </lineage>
</organism>
<dbReference type="EMBL" id="DQAY01000148">
    <property type="protein sequence ID" value="HCO26048.1"/>
    <property type="molecule type" value="Genomic_DNA"/>
</dbReference>
<dbReference type="InterPro" id="IPR050463">
    <property type="entry name" value="Gfo/Idh/MocA_oxidrdct_glycsds"/>
</dbReference>
<feature type="signal peptide" evidence="1">
    <location>
        <begin position="1"/>
        <end position="37"/>
    </location>
</feature>
<comment type="caution">
    <text evidence="4">The sequence shown here is derived from an EMBL/GenBank/DDBJ whole genome shotgun (WGS) entry which is preliminary data.</text>
</comment>
<dbReference type="Pfam" id="PF22725">
    <property type="entry name" value="GFO_IDH_MocA_C3"/>
    <property type="match status" value="1"/>
</dbReference>
<dbReference type="InterPro" id="IPR055170">
    <property type="entry name" value="GFO_IDH_MocA-like_dom"/>
</dbReference>
<feature type="domain" description="GFO/IDH/MocA-like oxidoreductase" evidence="3">
    <location>
        <begin position="205"/>
        <end position="338"/>
    </location>
</feature>
<dbReference type="GO" id="GO:0000166">
    <property type="term" value="F:nucleotide binding"/>
    <property type="evidence" value="ECO:0007669"/>
    <property type="project" value="InterPro"/>
</dbReference>
<dbReference type="InterPro" id="IPR000683">
    <property type="entry name" value="Gfo/Idh/MocA-like_OxRdtase_N"/>
</dbReference>
<keyword evidence="1" id="KW-0732">Signal</keyword>